<dbReference type="OrthoDB" id="1930729at2759"/>
<dbReference type="Gramene" id="OE9A025003T1">
    <property type="protein sequence ID" value="OE9A025003C1"/>
    <property type="gene ID" value="OE9A025003"/>
</dbReference>
<proteinExistence type="predicted"/>
<keyword evidence="2" id="KW-1185">Reference proteome</keyword>
<gene>
    <name evidence="1" type="ORF">OLEA9_A025003</name>
</gene>
<dbReference type="EMBL" id="CACTIH010003946">
    <property type="protein sequence ID" value="CAA2987777.1"/>
    <property type="molecule type" value="Genomic_DNA"/>
</dbReference>
<organism evidence="1 2">
    <name type="scientific">Olea europaea subsp. europaea</name>
    <dbReference type="NCBI Taxonomy" id="158383"/>
    <lineage>
        <taxon>Eukaryota</taxon>
        <taxon>Viridiplantae</taxon>
        <taxon>Streptophyta</taxon>
        <taxon>Embryophyta</taxon>
        <taxon>Tracheophyta</taxon>
        <taxon>Spermatophyta</taxon>
        <taxon>Magnoliopsida</taxon>
        <taxon>eudicotyledons</taxon>
        <taxon>Gunneridae</taxon>
        <taxon>Pentapetalae</taxon>
        <taxon>asterids</taxon>
        <taxon>lamiids</taxon>
        <taxon>Lamiales</taxon>
        <taxon>Oleaceae</taxon>
        <taxon>Oleeae</taxon>
        <taxon>Olea</taxon>
    </lineage>
</organism>
<comment type="caution">
    <text evidence="1">The sequence shown here is derived from an EMBL/GenBank/DDBJ whole genome shotgun (WGS) entry which is preliminary data.</text>
</comment>
<evidence type="ECO:0000313" key="2">
    <source>
        <dbReference type="Proteomes" id="UP000594638"/>
    </source>
</evidence>
<name>A0A8S0S592_OLEEU</name>
<reference evidence="1 2" key="1">
    <citation type="submission" date="2019-12" db="EMBL/GenBank/DDBJ databases">
        <authorList>
            <person name="Alioto T."/>
            <person name="Alioto T."/>
            <person name="Gomez Garrido J."/>
        </authorList>
    </citation>
    <scope>NUCLEOTIDE SEQUENCE [LARGE SCALE GENOMIC DNA]</scope>
</reference>
<evidence type="ECO:0000313" key="1">
    <source>
        <dbReference type="EMBL" id="CAA2987777.1"/>
    </source>
</evidence>
<dbReference type="Proteomes" id="UP000594638">
    <property type="component" value="Unassembled WGS sequence"/>
</dbReference>
<protein>
    <submittedName>
        <fullName evidence="1">Uncharacterized protein</fullName>
    </submittedName>
</protein>
<sequence length="112" mass="13062">METPTHSAFVTERKGRSNKCDTQMYDSRTSKLKEKYFSQVDNVTHEDIKSTFFSACQMPDLDLVEALPDDDVARMGALYFLIAYLFPRDYKKVVDNYLFSLVEDFDAMNRFS</sequence>
<dbReference type="AlphaFoldDB" id="A0A8S0S592"/>
<accession>A0A8S0S592</accession>